<dbReference type="Proteomes" id="UP000626109">
    <property type="component" value="Unassembled WGS sequence"/>
</dbReference>
<dbReference type="EMBL" id="CAJNNW010036527">
    <property type="protein sequence ID" value="CAE8735247.1"/>
    <property type="molecule type" value="Genomic_DNA"/>
</dbReference>
<proteinExistence type="predicted"/>
<reference evidence="2" key="1">
    <citation type="submission" date="2021-02" db="EMBL/GenBank/DDBJ databases">
        <authorList>
            <person name="Dougan E. K."/>
            <person name="Rhodes N."/>
            <person name="Thang M."/>
            <person name="Chan C."/>
        </authorList>
    </citation>
    <scope>NUCLEOTIDE SEQUENCE</scope>
</reference>
<organism evidence="2 3">
    <name type="scientific">Polarella glacialis</name>
    <name type="common">Dinoflagellate</name>
    <dbReference type="NCBI Taxonomy" id="89957"/>
    <lineage>
        <taxon>Eukaryota</taxon>
        <taxon>Sar</taxon>
        <taxon>Alveolata</taxon>
        <taxon>Dinophyceae</taxon>
        <taxon>Suessiales</taxon>
        <taxon>Suessiaceae</taxon>
        <taxon>Polarella</taxon>
    </lineage>
</organism>
<feature type="compositionally biased region" description="Low complexity" evidence="1">
    <location>
        <begin position="18"/>
        <end position="32"/>
    </location>
</feature>
<evidence type="ECO:0000256" key="1">
    <source>
        <dbReference type="SAM" id="MobiDB-lite"/>
    </source>
</evidence>
<feature type="region of interest" description="Disordered" evidence="1">
    <location>
        <begin position="16"/>
        <end position="48"/>
    </location>
</feature>
<name>A0A813LN27_POLGL</name>
<accession>A0A813LN27</accession>
<protein>
    <submittedName>
        <fullName evidence="2">Uncharacterized protein</fullName>
    </submittedName>
</protein>
<dbReference type="AlphaFoldDB" id="A0A813LN27"/>
<evidence type="ECO:0000313" key="2">
    <source>
        <dbReference type="EMBL" id="CAE8735247.1"/>
    </source>
</evidence>
<evidence type="ECO:0000313" key="3">
    <source>
        <dbReference type="Proteomes" id="UP000626109"/>
    </source>
</evidence>
<sequence>MTANAARWFGKVGVRQQPALAAPPHSAHAAAPGRQPQDPSNLRWPSAMSATPGAAVAAASLAEALPKSAEPSDQNLVMAAWPLALPGTSGRPLLSAVSAAGAERPSAGEHPSPLHTSILARPLALPGASGRAAAAATPKPAARLTSGLSSIDAANLAQALAKLHAAGWAALAALPMPAQLGHLGSEVPQVANLAWSFARIGPCGSAAPGVPAARGLATAAEPSLQAAAKTGWATENSGVRPKTQRRFLRNALASCSTAFLADTELLAAGTNKEDLDGCLSIVDLANSICHLDSKVCPETGCSIASPMLVALAQQLLPSLDAALAAKKSWAEKETKQQTKQTKNNLAASCGLCP</sequence>
<gene>
    <name evidence="2" type="ORF">PGLA2088_LOCUS47735</name>
</gene>
<comment type="caution">
    <text evidence="2">The sequence shown here is derived from an EMBL/GenBank/DDBJ whole genome shotgun (WGS) entry which is preliminary data.</text>
</comment>